<dbReference type="GO" id="GO:0060147">
    <property type="term" value="P:regulation of post-transcriptional gene silencing"/>
    <property type="evidence" value="ECO:0007669"/>
    <property type="project" value="InterPro"/>
</dbReference>
<name>A0A1U7ZL59_NELNU</name>
<dbReference type="InterPro" id="IPR016024">
    <property type="entry name" value="ARM-type_fold"/>
</dbReference>
<dbReference type="PANTHER" id="PTHR16212:SF4">
    <property type="entry name" value="FOCADHESIN"/>
    <property type="match status" value="1"/>
</dbReference>
<organism evidence="1 2">
    <name type="scientific">Nelumbo nucifera</name>
    <name type="common">Sacred lotus</name>
    <dbReference type="NCBI Taxonomy" id="4432"/>
    <lineage>
        <taxon>Eukaryota</taxon>
        <taxon>Viridiplantae</taxon>
        <taxon>Streptophyta</taxon>
        <taxon>Embryophyta</taxon>
        <taxon>Tracheophyta</taxon>
        <taxon>Spermatophyta</taxon>
        <taxon>Magnoliopsida</taxon>
        <taxon>Proteales</taxon>
        <taxon>Nelumbonaceae</taxon>
        <taxon>Nelumbo</taxon>
    </lineage>
</organism>
<dbReference type="Proteomes" id="UP000189703">
    <property type="component" value="Unplaced"/>
</dbReference>
<dbReference type="eggNOG" id="ENOG502QQKG">
    <property type="taxonomic scope" value="Eukaryota"/>
</dbReference>
<reference evidence="2" key="1">
    <citation type="submission" date="2025-08" db="UniProtKB">
        <authorList>
            <consortium name="RefSeq"/>
        </authorList>
    </citation>
    <scope>IDENTIFICATION</scope>
</reference>
<dbReference type="OMA" id="MATYDAQ"/>
<dbReference type="STRING" id="4432.A0A1U7ZL59"/>
<gene>
    <name evidence="2" type="primary">LOC104591467</name>
</gene>
<dbReference type="InterPro" id="IPR022542">
    <property type="entry name" value="FOCAD/RST1_DUF3730"/>
</dbReference>
<proteinExistence type="predicted"/>
<dbReference type="GeneID" id="104591467"/>
<accession>A0A1U7ZL59</accession>
<evidence type="ECO:0000313" key="1">
    <source>
        <dbReference type="Proteomes" id="UP000189703"/>
    </source>
</evidence>
<dbReference type="FunCoup" id="A0A1U7ZL59">
    <property type="interactions" value="1248"/>
</dbReference>
<protein>
    <submittedName>
        <fullName evidence="2">Protein RST1</fullName>
    </submittedName>
</protein>
<evidence type="ECO:0000313" key="2">
    <source>
        <dbReference type="RefSeq" id="XP_010248610.1"/>
    </source>
</evidence>
<sequence>MNSYTLLLEKIRVPQPSLQKFAVISIFEKLRSAPSHLDVNSDSGRDAISQCLHSNSTSVVDQSIRELCRLVRDGKIEVSRGLLELQSALEGCNSRFVDIFVKGIGFLVRFSFEKSELSWRSDSPETHPFVKVLSCRTEVHTELVQQVLLFIVQNKRLGVAEVCKFLGPFLNFSVLRIPFSDSSSLFTRQLILSVASLSCSFPSEAVPVVKLLTGCLKFFPRNNAEDLKTILYVAKYLVDSFTVVLIQLVEINLKVNEAQLCALEMLETLLQLCSDYCNCFGGIEPIMELSNCLFIVQKELGLRYLPEFSSVILSLFVIITWAEFEHEQLAVLKLSILLLKWKNEHEHLVGESGLTEELLFIFPLINLASSPSKSVRVAATDFLFLLEKFVVDLLVMPRKQPITNIESKSTSKLETIIYRLLQRLWFQDQPSLSSSYFLSFASIAKTNIKVIDSQPKSWLSQLREYSLLTVERQKSPLNSQTEENILTEMPLVLGSVVAVLVIHHSLGNAAIDSLAALGVMEPKLSVSLLLAILFYNKVFCNNKSDFHSMSLKLLGMLPSLASHSMMIPLVIQTLLPMLQKDARPVLYATATRLLCKTWEVTDRVFGTLQGILHPKDFIEFSSDKNISISMAASICDICRKNPDRGVDLILSVSACIESRDPTIQALGFQSLAHLCETDVVDFYTAWDVVAKHVLDYMEDPIVANGLCILLRWGAMDVEAYSEASRSVLQILWEVGNLRQAGYRWIKARVSAFESLAYYEVDYIQKNIPDFKKRNVELLISEDNPDVLQAMEGFEVKIMTFEHITRRRLLKEKRSTGNKIEKLLDVIPQVVFTKGQTSKNVNELAGAALLCLSFTPKNLHNLGMSKELLDLHAMHEDVLLEAAESLQLSRNILLALLSLQSWKPFMQRWMRAVVMFIDAKAPSSVLDKTSKAANDIFKILCRIAEESIPRSAENMALAMGALCVVLPPSAHAVASSASKFLLKWLLQYEHEHRQWAAAIALGFVSIGLHATDYKQKFQIISGLLKVLSDSKSILVNGACGVGLGFICQDLPTGDEAADDFNLVEETDQMKEANLLGKIVRTLALKICQFIPSSSYSLQSLCDYFPVDIDHQDGCGTSELSYNNSNNMGEDVWGVAGLILGLGNSVSTIYRYGAHDALLKIKALITSWIPFVNPGLQNPCGGNEKPEISLSVGSCLALPIVVAFFRRVELIDDGELDHLVNGYRELISELLSVKKSGNFHPSLLMASCLGAGSLLSSILSEGSHPIKAEDVKSLMELFRRCYTNPYPSTIHLGGMLGVVNALGAGAGIPTGVYSWPSNLQAAHEQKDSPYIRGPILSCPVCEPLSTSYMQELFLVAQDSKDQQLRRHAAWALSFLRHQWWSKEFQAVKDSPQSNLNDHMPVSQSFSEDSTVLKLSMWLLDLDCSGMGAITDVNTVAAVLRYLSRAPRLPSVDWGSIIRRCMRYEDQISGKLSTGQAVKKGNLRQECIQFSLAHANQLSSLLFFLDELSDLPRFRTLELNLQSFLLRHLADLIKIFSGSRLEKLFDHMADYICSPTSSYQVYNPAQKSYLRVSLWEGLNLCLDEASTESAEYLTNMEKCMGLLFAFLPVMHFDANLDPDQANSHKEWLEAVRCLRKARHGYLMSLLEVPEVGLVQGRQLAETIKRIQARARLFMIGSVPFTELAKLKAYILNTESAGIWNVLVEVVSTLQHADGGIKRQWLVDAVDISCITNYPSTALQFIGLLSSSCCKYMPLLVLDPVAVVSDLPITLPSLLSESSWKEVAESVVLSLWTSTERIYGWASHLASGDDNFSLQGIDKSENVNGLFLSRIMYHVCVSLKHYLPLEKQLRLANLFF</sequence>
<keyword evidence="1" id="KW-1185">Reference proteome</keyword>
<dbReference type="Pfam" id="PF12530">
    <property type="entry name" value="DUF3730"/>
    <property type="match status" value="2"/>
</dbReference>
<dbReference type="PANTHER" id="PTHR16212">
    <property type="entry name" value="FOCADHESIN FAMILY MEMBER"/>
    <property type="match status" value="1"/>
</dbReference>
<dbReference type="InterPro" id="IPR045163">
    <property type="entry name" value="Focadhesin/RST1"/>
</dbReference>
<dbReference type="KEGG" id="nnu:104591467"/>
<dbReference type="SUPFAM" id="SSF48371">
    <property type="entry name" value="ARM repeat"/>
    <property type="match status" value="1"/>
</dbReference>
<dbReference type="OrthoDB" id="6125419at2759"/>
<dbReference type="RefSeq" id="XP_010248610.1">
    <property type="nucleotide sequence ID" value="XM_010250308.2"/>
</dbReference>